<feature type="region of interest" description="Disordered" evidence="1">
    <location>
        <begin position="29"/>
        <end position="61"/>
    </location>
</feature>
<evidence type="ECO:0000313" key="3">
    <source>
        <dbReference type="Proteomes" id="UP001292094"/>
    </source>
</evidence>
<feature type="compositionally biased region" description="Polar residues" evidence="1">
    <location>
        <begin position="29"/>
        <end position="39"/>
    </location>
</feature>
<reference evidence="2" key="1">
    <citation type="submission" date="2023-11" db="EMBL/GenBank/DDBJ databases">
        <title>Genome assemblies of two species of porcelain crab, Petrolisthes cinctipes and Petrolisthes manimaculis (Anomura: Porcellanidae).</title>
        <authorList>
            <person name="Angst P."/>
        </authorList>
    </citation>
    <scope>NUCLEOTIDE SEQUENCE</scope>
    <source>
        <strain evidence="2">PB745_02</strain>
        <tissue evidence="2">Gill</tissue>
    </source>
</reference>
<sequence length="237" mass="25607">MPGSVVVGTRVRTGVMNRTAIGLSSLSHAPATRTSVLSRTSEHTSETGKWEGTTESINEGGYLLGGTRPSLVPTTEQSNVKTPSPVLYITLGAQEHHPTTTTVTTPMRTTTTANNGESSDKNMAEVKDKDESAGGMSQPQSRRKIPAAIDRSWRRTAQFMPRIEEFLRAAREDQRVLQTSFLSRHSQALSRSRTRLSEHISSSGESGSDVESNMDKQGTSRPSPNNGINIPVGQESG</sequence>
<evidence type="ECO:0000256" key="1">
    <source>
        <dbReference type="SAM" id="MobiDB-lite"/>
    </source>
</evidence>
<accession>A0AAE1UG05</accession>
<feature type="compositionally biased region" description="Low complexity" evidence="1">
    <location>
        <begin position="199"/>
        <end position="211"/>
    </location>
</feature>
<organism evidence="2 3">
    <name type="scientific">Petrolisthes manimaculis</name>
    <dbReference type="NCBI Taxonomy" id="1843537"/>
    <lineage>
        <taxon>Eukaryota</taxon>
        <taxon>Metazoa</taxon>
        <taxon>Ecdysozoa</taxon>
        <taxon>Arthropoda</taxon>
        <taxon>Crustacea</taxon>
        <taxon>Multicrustacea</taxon>
        <taxon>Malacostraca</taxon>
        <taxon>Eumalacostraca</taxon>
        <taxon>Eucarida</taxon>
        <taxon>Decapoda</taxon>
        <taxon>Pleocyemata</taxon>
        <taxon>Anomura</taxon>
        <taxon>Galatheoidea</taxon>
        <taxon>Porcellanidae</taxon>
        <taxon>Petrolisthes</taxon>
    </lineage>
</organism>
<feature type="compositionally biased region" description="Low complexity" evidence="1">
    <location>
        <begin position="99"/>
        <end position="112"/>
    </location>
</feature>
<feature type="region of interest" description="Disordered" evidence="1">
    <location>
        <begin position="180"/>
        <end position="237"/>
    </location>
</feature>
<dbReference type="AlphaFoldDB" id="A0AAE1UG05"/>
<gene>
    <name evidence="2" type="ORF">Pmani_007030</name>
</gene>
<keyword evidence="3" id="KW-1185">Reference proteome</keyword>
<protein>
    <submittedName>
        <fullName evidence="2">Uncharacterized protein</fullName>
    </submittedName>
</protein>
<proteinExistence type="predicted"/>
<comment type="caution">
    <text evidence="2">The sequence shown here is derived from an EMBL/GenBank/DDBJ whole genome shotgun (WGS) entry which is preliminary data.</text>
</comment>
<feature type="compositionally biased region" description="Basic and acidic residues" evidence="1">
    <location>
        <begin position="40"/>
        <end position="49"/>
    </location>
</feature>
<dbReference type="EMBL" id="JAWZYT010000531">
    <property type="protein sequence ID" value="KAK4322232.1"/>
    <property type="molecule type" value="Genomic_DNA"/>
</dbReference>
<feature type="region of interest" description="Disordered" evidence="1">
    <location>
        <begin position="98"/>
        <end position="148"/>
    </location>
</feature>
<feature type="compositionally biased region" description="Polar residues" evidence="1">
    <location>
        <begin position="215"/>
        <end position="228"/>
    </location>
</feature>
<name>A0AAE1UG05_9EUCA</name>
<feature type="compositionally biased region" description="Polar residues" evidence="1">
    <location>
        <begin position="180"/>
        <end position="191"/>
    </location>
</feature>
<feature type="compositionally biased region" description="Basic and acidic residues" evidence="1">
    <location>
        <begin position="118"/>
        <end position="132"/>
    </location>
</feature>
<dbReference type="Proteomes" id="UP001292094">
    <property type="component" value="Unassembled WGS sequence"/>
</dbReference>
<evidence type="ECO:0000313" key="2">
    <source>
        <dbReference type="EMBL" id="KAK4322232.1"/>
    </source>
</evidence>